<dbReference type="InterPro" id="IPR018484">
    <property type="entry name" value="FGGY_N"/>
</dbReference>
<keyword evidence="2 4" id="KW-0808">Transferase</keyword>
<evidence type="ECO:0000256" key="1">
    <source>
        <dbReference type="ARBA" id="ARBA00009156"/>
    </source>
</evidence>
<evidence type="ECO:0000313" key="8">
    <source>
        <dbReference type="Proteomes" id="UP000824089"/>
    </source>
</evidence>
<dbReference type="EMBL" id="DVMM01000205">
    <property type="protein sequence ID" value="HIU30460.1"/>
    <property type="molecule type" value="Genomic_DNA"/>
</dbReference>
<dbReference type="PIRSF" id="PIRSF000538">
    <property type="entry name" value="GlpK"/>
    <property type="match status" value="1"/>
</dbReference>
<dbReference type="InterPro" id="IPR018483">
    <property type="entry name" value="Carb_kinase_FGGY_CS"/>
</dbReference>
<keyword evidence="3 4" id="KW-0418">Kinase</keyword>
<evidence type="ECO:0000256" key="2">
    <source>
        <dbReference type="ARBA" id="ARBA00022679"/>
    </source>
</evidence>
<reference evidence="7" key="2">
    <citation type="journal article" date="2021" name="PeerJ">
        <title>Extensive microbial diversity within the chicken gut microbiome revealed by metagenomics and culture.</title>
        <authorList>
            <person name="Gilroy R."/>
            <person name="Ravi A."/>
            <person name="Getino M."/>
            <person name="Pursley I."/>
            <person name="Horton D.L."/>
            <person name="Alikhan N.F."/>
            <person name="Baker D."/>
            <person name="Gharbi K."/>
            <person name="Hall N."/>
            <person name="Watson M."/>
            <person name="Adriaenssens E.M."/>
            <person name="Foster-Nyarko E."/>
            <person name="Jarju S."/>
            <person name="Secka A."/>
            <person name="Antonio M."/>
            <person name="Oren A."/>
            <person name="Chaudhuri R.R."/>
            <person name="La Ragione R."/>
            <person name="Hildebrand F."/>
            <person name="Pallen M.J."/>
        </authorList>
    </citation>
    <scope>NUCLEOTIDE SEQUENCE</scope>
    <source>
        <strain evidence="7">CHK195-4489</strain>
    </source>
</reference>
<feature type="domain" description="Carbohydrate kinase FGGY N-terminal" evidence="5">
    <location>
        <begin position="4"/>
        <end position="248"/>
    </location>
</feature>
<dbReference type="InterPro" id="IPR050406">
    <property type="entry name" value="FGGY_Carb_Kinase"/>
</dbReference>
<accession>A0A9D1IBM8</accession>
<dbReference type="PANTHER" id="PTHR43095:SF3">
    <property type="entry name" value="L-XYLULOSE_3-KETO-L-GULONATE KINASE"/>
    <property type="match status" value="1"/>
</dbReference>
<proteinExistence type="inferred from homology"/>
<dbReference type="PANTHER" id="PTHR43095">
    <property type="entry name" value="SUGAR KINASE"/>
    <property type="match status" value="1"/>
</dbReference>
<comment type="similarity">
    <text evidence="1 4">Belongs to the FGGY kinase family.</text>
</comment>
<organism evidence="7 8">
    <name type="scientific">Candidatus Egerieisoma faecipullorum</name>
    <dbReference type="NCBI Taxonomy" id="2840963"/>
    <lineage>
        <taxon>Bacteria</taxon>
        <taxon>Bacillati</taxon>
        <taxon>Bacillota</taxon>
        <taxon>Clostridia</taxon>
        <taxon>Eubacteriales</taxon>
        <taxon>Clostridiaceae</taxon>
        <taxon>Clostridiaceae incertae sedis</taxon>
        <taxon>Candidatus Egerieisoma</taxon>
    </lineage>
</organism>
<dbReference type="AlphaFoldDB" id="A0A9D1IBM8"/>
<protein>
    <submittedName>
        <fullName evidence="7">Carbohydrate kinase</fullName>
    </submittedName>
</protein>
<sequence>MERYFVGIDNGGTNIKAAVFSSSGQQMSAASEQTPVTVVREGYHERDMIFLWEKTTAAIQKAISASGVAPEKIAAVGCTGHGKGLYLWGKDGKPCAPAIASTDQRAAELVKEWEQNGTTAQAGLLNLQSTLACQPTALLAWLKRNQPEVYQNIQWVFEAKDYIRFMLTGRPFAEYTDSSGTGLLNLRKKAYDPELLRLYGIPEIAECLPPLADSAAHCGCVTKEAAACTGLPEGIPVCGGMFDIDACAIAMDVSDSVPICVITGTWSINEYISQEPVAPEEGVNHSLFCMPGYYLIEESSPTSAGNLDWARGILFRKEKPSYGEIDSMVASVAPESSSLLFFPFLYGSNARNRKHAAWVGLHSGHGTEHLLRAVYEGVAFSHKQHVERLLKHRQTPPYIRIAGGAANSDVWMQLFADVLETPLQVVDGKELGAMGAAIAASICCGAYPDYHTAAKEMVHIRKTFSPDARMVPVYREKYALYQEMLER</sequence>
<comment type="caution">
    <text evidence="7">The sequence shown here is derived from an EMBL/GenBank/DDBJ whole genome shotgun (WGS) entry which is preliminary data.</text>
</comment>
<dbReference type="GO" id="GO:0016773">
    <property type="term" value="F:phosphotransferase activity, alcohol group as acceptor"/>
    <property type="evidence" value="ECO:0007669"/>
    <property type="project" value="InterPro"/>
</dbReference>
<dbReference type="Pfam" id="PF00370">
    <property type="entry name" value="FGGY_N"/>
    <property type="match status" value="1"/>
</dbReference>
<dbReference type="GO" id="GO:0005975">
    <property type="term" value="P:carbohydrate metabolic process"/>
    <property type="evidence" value="ECO:0007669"/>
    <property type="project" value="InterPro"/>
</dbReference>
<evidence type="ECO:0000259" key="5">
    <source>
        <dbReference type="Pfam" id="PF00370"/>
    </source>
</evidence>
<dbReference type="Pfam" id="PF02782">
    <property type="entry name" value="FGGY_C"/>
    <property type="match status" value="1"/>
</dbReference>
<evidence type="ECO:0000256" key="4">
    <source>
        <dbReference type="RuleBase" id="RU003733"/>
    </source>
</evidence>
<evidence type="ECO:0000259" key="6">
    <source>
        <dbReference type="Pfam" id="PF02782"/>
    </source>
</evidence>
<dbReference type="Proteomes" id="UP000824089">
    <property type="component" value="Unassembled WGS sequence"/>
</dbReference>
<dbReference type="PROSITE" id="PS00445">
    <property type="entry name" value="FGGY_KINASES_2"/>
    <property type="match status" value="1"/>
</dbReference>
<evidence type="ECO:0000256" key="3">
    <source>
        <dbReference type="ARBA" id="ARBA00022777"/>
    </source>
</evidence>
<dbReference type="InterPro" id="IPR000577">
    <property type="entry name" value="Carb_kinase_FGGY"/>
</dbReference>
<evidence type="ECO:0000313" key="7">
    <source>
        <dbReference type="EMBL" id="HIU30460.1"/>
    </source>
</evidence>
<dbReference type="Gene3D" id="3.30.420.40">
    <property type="match status" value="2"/>
</dbReference>
<gene>
    <name evidence="7" type="ORF">IAD50_09230</name>
</gene>
<dbReference type="GO" id="GO:0016301">
    <property type="term" value="F:kinase activity"/>
    <property type="evidence" value="ECO:0007669"/>
    <property type="project" value="UniProtKB-KW"/>
</dbReference>
<dbReference type="CDD" id="cd07802">
    <property type="entry name" value="ASKHA_NBD_FGGY_EcLyxK-like"/>
    <property type="match status" value="1"/>
</dbReference>
<name>A0A9D1IBM8_9CLOT</name>
<dbReference type="InterPro" id="IPR043129">
    <property type="entry name" value="ATPase_NBD"/>
</dbReference>
<feature type="domain" description="Carbohydrate kinase FGGY C-terminal" evidence="6">
    <location>
        <begin position="261"/>
        <end position="442"/>
    </location>
</feature>
<dbReference type="InterPro" id="IPR018485">
    <property type="entry name" value="FGGY_C"/>
</dbReference>
<reference evidence="7" key="1">
    <citation type="submission" date="2020-10" db="EMBL/GenBank/DDBJ databases">
        <authorList>
            <person name="Gilroy R."/>
        </authorList>
    </citation>
    <scope>NUCLEOTIDE SEQUENCE</scope>
    <source>
        <strain evidence="7">CHK195-4489</strain>
    </source>
</reference>
<dbReference type="SUPFAM" id="SSF53067">
    <property type="entry name" value="Actin-like ATPase domain"/>
    <property type="match status" value="2"/>
</dbReference>